<dbReference type="EMBL" id="FNZX01000005">
    <property type="protein sequence ID" value="SEK41774.1"/>
    <property type="molecule type" value="Genomic_DNA"/>
</dbReference>
<evidence type="ECO:0000256" key="2">
    <source>
        <dbReference type="SAM" id="SignalP"/>
    </source>
</evidence>
<proteinExistence type="predicted"/>
<protein>
    <submittedName>
        <fullName evidence="3">Foldase protein PrsA</fullName>
    </submittedName>
</protein>
<name>A0A1H7GUR2_9FIRM</name>
<organism evidence="3 4">
    <name type="scientific">Pseudobutyrivibrio ruminis</name>
    <dbReference type="NCBI Taxonomy" id="46206"/>
    <lineage>
        <taxon>Bacteria</taxon>
        <taxon>Bacillati</taxon>
        <taxon>Bacillota</taxon>
        <taxon>Clostridia</taxon>
        <taxon>Lachnospirales</taxon>
        <taxon>Lachnospiraceae</taxon>
        <taxon>Pseudobutyrivibrio</taxon>
    </lineage>
</organism>
<evidence type="ECO:0000313" key="4">
    <source>
        <dbReference type="Proteomes" id="UP000182321"/>
    </source>
</evidence>
<dbReference type="Proteomes" id="UP000182321">
    <property type="component" value="Unassembled WGS sequence"/>
</dbReference>
<feature type="chain" id="PRO_5010285653" evidence="2">
    <location>
        <begin position="27"/>
        <end position="399"/>
    </location>
</feature>
<feature type="compositionally biased region" description="Acidic residues" evidence="1">
    <location>
        <begin position="337"/>
        <end position="399"/>
    </location>
</feature>
<sequence>MNKNMVKSAGIAALAAAVLFTGCSKFNPDTTLVTINTGDGTKDTISLGYANFAARYQQSMYDQYLLSYYGEGMWSTDMTGTGSTMEDDTKEGVLEDIENQYLAKLHASDYDITLTDEQNTAIADAAKKFISDNPADTLEVMGATEEYVKQYLEYRTYYSLVSSAAKEEAGESISDEDCWMRTFSYVLFDTTGTTDEEGNAVEYTEEEIADLKANAEELAAADDYSAKAEALEATASTYSYLKGEEEDDTMDMAIIEAAEALDEGDTSDVIEIDGVGYYVIHLDADHDEDASQTKKESLESDEFDKLLETWKAAITWTVDEKAWAKVEFDTLFKTLETETEETTEETTDDATTEETTDTEESEDATEDTEVEDTEDTSAEEDTEETSEESDESTEETEAE</sequence>
<dbReference type="PROSITE" id="PS51257">
    <property type="entry name" value="PROKAR_LIPOPROTEIN"/>
    <property type="match status" value="1"/>
</dbReference>
<accession>A0A1H7GUR2</accession>
<evidence type="ECO:0000313" key="3">
    <source>
        <dbReference type="EMBL" id="SEK41774.1"/>
    </source>
</evidence>
<feature type="region of interest" description="Disordered" evidence="1">
    <location>
        <begin position="335"/>
        <end position="399"/>
    </location>
</feature>
<feature type="signal peptide" evidence="2">
    <location>
        <begin position="1"/>
        <end position="26"/>
    </location>
</feature>
<reference evidence="4" key="1">
    <citation type="submission" date="2016-10" db="EMBL/GenBank/DDBJ databases">
        <authorList>
            <person name="Varghese N."/>
        </authorList>
    </citation>
    <scope>NUCLEOTIDE SEQUENCE [LARGE SCALE GENOMIC DNA]</scope>
    <source>
        <strain evidence="4">ACV-9</strain>
    </source>
</reference>
<dbReference type="RefSeq" id="WP_074789479.1">
    <property type="nucleotide sequence ID" value="NZ_FNZX01000005.1"/>
</dbReference>
<keyword evidence="2" id="KW-0732">Signal</keyword>
<gene>
    <name evidence="3" type="ORF">SAMN02910377_00801</name>
</gene>
<keyword evidence="4" id="KW-1185">Reference proteome</keyword>
<dbReference type="AlphaFoldDB" id="A0A1H7GUR2"/>
<evidence type="ECO:0000256" key="1">
    <source>
        <dbReference type="SAM" id="MobiDB-lite"/>
    </source>
</evidence>